<dbReference type="STRING" id="1081102.A0A167VQP4"/>
<evidence type="ECO:0000256" key="1">
    <source>
        <dbReference type="SAM" id="MobiDB-lite"/>
    </source>
</evidence>
<protein>
    <recommendedName>
        <fullName evidence="4">Vacuolar sorting protein Vps3844 C-terminal domain-containing protein</fullName>
    </recommendedName>
</protein>
<feature type="region of interest" description="Disordered" evidence="1">
    <location>
        <begin position="38"/>
        <end position="58"/>
    </location>
</feature>
<gene>
    <name evidence="5" type="ORF">SPI_04427</name>
</gene>
<keyword evidence="6" id="KW-1185">Reference proteome</keyword>
<feature type="compositionally biased region" description="Low complexity" evidence="1">
    <location>
        <begin position="47"/>
        <end position="58"/>
    </location>
</feature>
<feature type="domain" description="Vacuolar sorting protein Vps3844 C-terminal" evidence="4">
    <location>
        <begin position="339"/>
        <end position="460"/>
    </location>
</feature>
<dbReference type="EMBL" id="AZHD01000006">
    <property type="protein sequence ID" value="OAA62887.1"/>
    <property type="molecule type" value="Genomic_DNA"/>
</dbReference>
<dbReference type="PANTHER" id="PTHR36853:SF1">
    <property type="entry name" value="DUF3844 DOMAIN-CONTAINING PROTEIN"/>
    <property type="match status" value="1"/>
</dbReference>
<feature type="transmembrane region" description="Helical" evidence="2">
    <location>
        <begin position="425"/>
        <end position="447"/>
    </location>
</feature>
<evidence type="ECO:0000259" key="4">
    <source>
        <dbReference type="Pfam" id="PF12955"/>
    </source>
</evidence>
<keyword evidence="2" id="KW-0812">Transmembrane</keyword>
<sequence>MRIFAGLAIAASLASSAAAAASGSAKVYLLRPQATVSTDSIERTESSDSTTTASTTSSVAGLPQQIVRQILLQRLRVDDDAATFLNTLPEGYDADTALNLLEHYGVATTPLFEPLSASGGAGRGGRRPHQLMVIVEGVTPEHVQRLESPGLLGAYSEPSFAVADPPSRAAIELLFVGKLGNTGISVQRKRLDVSDLLASQTDGSPFVGVYDVQKNPDIIDDLVTSIPQILSAVESGDAEAILVLLPSTSRSSKLNSWTTKAVGPKQPKKAEMDGHGELRKRLHARAAESEAVIGEVEEPGAQETANSNDVDGEAPQPIFEAVHAPAPIVASAATPIPACFQSFNSCVALTANCSSHGVCVDKYALNSGTSTADKRSFGIRADSDPACFVCHCFSTLNRPETSPGGLSTTHWAGSMCQKKDVSVPFWLITGFTVTLVGSISFAIGLLFQVGEEKLPGVIGAGVSRSR</sequence>
<dbReference type="InterPro" id="IPR053065">
    <property type="entry name" value="Archenteron_Induction-Rel"/>
</dbReference>
<keyword evidence="2" id="KW-0472">Membrane</keyword>
<evidence type="ECO:0000313" key="5">
    <source>
        <dbReference type="EMBL" id="OAA62887.1"/>
    </source>
</evidence>
<feature type="signal peptide" evidence="3">
    <location>
        <begin position="1"/>
        <end position="19"/>
    </location>
</feature>
<dbReference type="AlphaFoldDB" id="A0A167VQP4"/>
<dbReference type="Pfam" id="PF12955">
    <property type="entry name" value="Vps3844_C"/>
    <property type="match status" value="1"/>
</dbReference>
<feature type="chain" id="PRO_5007893608" description="Vacuolar sorting protein Vps3844 C-terminal domain-containing protein" evidence="3">
    <location>
        <begin position="20"/>
        <end position="466"/>
    </location>
</feature>
<organism evidence="5 6">
    <name type="scientific">Niveomyces insectorum RCEF 264</name>
    <dbReference type="NCBI Taxonomy" id="1081102"/>
    <lineage>
        <taxon>Eukaryota</taxon>
        <taxon>Fungi</taxon>
        <taxon>Dikarya</taxon>
        <taxon>Ascomycota</taxon>
        <taxon>Pezizomycotina</taxon>
        <taxon>Sordariomycetes</taxon>
        <taxon>Hypocreomycetidae</taxon>
        <taxon>Hypocreales</taxon>
        <taxon>Cordycipitaceae</taxon>
        <taxon>Niveomyces</taxon>
    </lineage>
</organism>
<comment type="caution">
    <text evidence="5">The sequence shown here is derived from an EMBL/GenBank/DDBJ whole genome shotgun (WGS) entry which is preliminary data.</text>
</comment>
<evidence type="ECO:0000256" key="3">
    <source>
        <dbReference type="SAM" id="SignalP"/>
    </source>
</evidence>
<dbReference type="Proteomes" id="UP000076874">
    <property type="component" value="Unassembled WGS sequence"/>
</dbReference>
<evidence type="ECO:0000313" key="6">
    <source>
        <dbReference type="Proteomes" id="UP000076874"/>
    </source>
</evidence>
<dbReference type="InterPro" id="IPR024382">
    <property type="entry name" value="Vps3844_C"/>
</dbReference>
<accession>A0A167VQP4</accession>
<evidence type="ECO:0000256" key="2">
    <source>
        <dbReference type="SAM" id="Phobius"/>
    </source>
</evidence>
<keyword evidence="2" id="KW-1133">Transmembrane helix</keyword>
<keyword evidence="3" id="KW-0732">Signal</keyword>
<reference evidence="5 6" key="1">
    <citation type="journal article" date="2016" name="Genome Biol. Evol.">
        <title>Divergent and convergent evolution of fungal pathogenicity.</title>
        <authorList>
            <person name="Shang Y."/>
            <person name="Xiao G."/>
            <person name="Zheng P."/>
            <person name="Cen K."/>
            <person name="Zhan S."/>
            <person name="Wang C."/>
        </authorList>
    </citation>
    <scope>NUCLEOTIDE SEQUENCE [LARGE SCALE GENOMIC DNA]</scope>
    <source>
        <strain evidence="5 6">RCEF 264</strain>
    </source>
</reference>
<dbReference type="GO" id="GO:0005783">
    <property type="term" value="C:endoplasmic reticulum"/>
    <property type="evidence" value="ECO:0007669"/>
    <property type="project" value="TreeGrafter"/>
</dbReference>
<name>A0A167VQP4_9HYPO</name>
<proteinExistence type="predicted"/>
<dbReference type="PANTHER" id="PTHR36853">
    <property type="entry name" value="EXPRESSED PROTEIN"/>
    <property type="match status" value="1"/>
</dbReference>
<dbReference type="OrthoDB" id="5583277at2759"/>